<dbReference type="EMBL" id="MK500334">
    <property type="protein sequence ID" value="QBK86483.1"/>
    <property type="molecule type" value="Genomic_DNA"/>
</dbReference>
<evidence type="ECO:0000313" key="1">
    <source>
        <dbReference type="EMBL" id="QBK86483.1"/>
    </source>
</evidence>
<accession>A0A481YT71</accession>
<name>A0A481YT71_9VIRU</name>
<dbReference type="SUPFAM" id="SSF81383">
    <property type="entry name" value="F-box domain"/>
    <property type="match status" value="1"/>
</dbReference>
<sequence length="146" mass="17148">MNFGIYHIPKEIVGEIISHVKTPVDLVHLMRVSRLFREFAKPKIDTKTKKFCTKLSNLVNDACREGISYMIPFIEKLFTLTEKNRWILKIEPQFRKDILSIIPEFKTAPRGSPEVRIMSEFNDNFNNFLRNFKIYFSYLGNVGSNI</sequence>
<gene>
    <name evidence="1" type="ORF">LCMAC102_02780</name>
</gene>
<proteinExistence type="predicted"/>
<dbReference type="InterPro" id="IPR036047">
    <property type="entry name" value="F-box-like_dom_sf"/>
</dbReference>
<reference evidence="1" key="1">
    <citation type="journal article" date="2019" name="MBio">
        <title>Virus Genomes from Deep Sea Sediments Expand the Ocean Megavirome and Support Independent Origins of Viral Gigantism.</title>
        <authorList>
            <person name="Backstrom D."/>
            <person name="Yutin N."/>
            <person name="Jorgensen S.L."/>
            <person name="Dharamshi J."/>
            <person name="Homa F."/>
            <person name="Zaremba-Niedwiedzka K."/>
            <person name="Spang A."/>
            <person name="Wolf Y.I."/>
            <person name="Koonin E.V."/>
            <person name="Ettema T.J."/>
        </authorList>
    </citation>
    <scope>NUCLEOTIDE SEQUENCE</scope>
</reference>
<protein>
    <submittedName>
        <fullName evidence="1">F-box-like protein</fullName>
    </submittedName>
</protein>
<dbReference type="CDD" id="cd09917">
    <property type="entry name" value="F-box_SF"/>
    <property type="match status" value="1"/>
</dbReference>
<organism evidence="1">
    <name type="scientific">Marseillevirus LCMAC102</name>
    <dbReference type="NCBI Taxonomy" id="2506603"/>
    <lineage>
        <taxon>Viruses</taxon>
        <taxon>Varidnaviria</taxon>
        <taxon>Bamfordvirae</taxon>
        <taxon>Nucleocytoviricota</taxon>
        <taxon>Megaviricetes</taxon>
        <taxon>Pimascovirales</taxon>
        <taxon>Pimascovirales incertae sedis</taxon>
        <taxon>Marseilleviridae</taxon>
    </lineage>
</organism>